<evidence type="ECO:0000259" key="1">
    <source>
        <dbReference type="Pfam" id="PF13966"/>
    </source>
</evidence>
<accession>A0A7J0EF10</accession>
<gene>
    <name evidence="2" type="ORF">Acr_03g0018170</name>
</gene>
<dbReference type="InterPro" id="IPR026960">
    <property type="entry name" value="RVT-Znf"/>
</dbReference>
<keyword evidence="3" id="KW-1185">Reference proteome</keyword>
<name>A0A7J0EF10_9ERIC</name>
<reference evidence="2 3" key="1">
    <citation type="submission" date="2019-07" db="EMBL/GenBank/DDBJ databases">
        <title>De Novo Assembly of kiwifruit Actinidia rufa.</title>
        <authorList>
            <person name="Sugita-Konishi S."/>
            <person name="Sato K."/>
            <person name="Mori E."/>
            <person name="Abe Y."/>
            <person name="Kisaki G."/>
            <person name="Hamano K."/>
            <person name="Suezawa K."/>
            <person name="Otani M."/>
            <person name="Fukuda T."/>
            <person name="Manabe T."/>
            <person name="Gomi K."/>
            <person name="Tabuchi M."/>
            <person name="Akimitsu K."/>
            <person name="Kataoka I."/>
        </authorList>
    </citation>
    <scope>NUCLEOTIDE SEQUENCE [LARGE SCALE GENOMIC DNA]</scope>
    <source>
        <strain evidence="3">cv. Fuchu</strain>
    </source>
</reference>
<dbReference type="OrthoDB" id="1747281at2759"/>
<organism evidence="2 3">
    <name type="scientific">Actinidia rufa</name>
    <dbReference type="NCBI Taxonomy" id="165716"/>
    <lineage>
        <taxon>Eukaryota</taxon>
        <taxon>Viridiplantae</taxon>
        <taxon>Streptophyta</taxon>
        <taxon>Embryophyta</taxon>
        <taxon>Tracheophyta</taxon>
        <taxon>Spermatophyta</taxon>
        <taxon>Magnoliopsida</taxon>
        <taxon>eudicotyledons</taxon>
        <taxon>Gunneridae</taxon>
        <taxon>Pentapetalae</taxon>
        <taxon>asterids</taxon>
        <taxon>Ericales</taxon>
        <taxon>Actinidiaceae</taxon>
        <taxon>Actinidia</taxon>
    </lineage>
</organism>
<feature type="domain" description="Reverse transcriptase zinc-binding" evidence="1">
    <location>
        <begin position="2"/>
        <end position="92"/>
    </location>
</feature>
<sequence length="197" mass="22098">MVKSAYFSACHDQFQNCLVTPADLSSGSKFWALQIPPKYSLFIWKAIHHILAVKVSLLRRNIMAEAACPICSLPEESIEHLLFSCPQARLFWRASPLGLHFELLLMEFSVPRRMSLRQLVRTNSWLHHGVVRSASGPATAASNPDIIPKNLGGCYFPVALYGALAWVVSFPVALRGHQGPEVCSHIRQQKWKLCQGY</sequence>
<comment type="caution">
    <text evidence="2">The sequence shown here is derived from an EMBL/GenBank/DDBJ whole genome shotgun (WGS) entry which is preliminary data.</text>
</comment>
<dbReference type="Proteomes" id="UP000585474">
    <property type="component" value="Unassembled WGS sequence"/>
</dbReference>
<evidence type="ECO:0000313" key="3">
    <source>
        <dbReference type="Proteomes" id="UP000585474"/>
    </source>
</evidence>
<dbReference type="EMBL" id="BJWL01000003">
    <property type="protein sequence ID" value="GFY85043.1"/>
    <property type="molecule type" value="Genomic_DNA"/>
</dbReference>
<proteinExistence type="predicted"/>
<dbReference type="Pfam" id="PF13966">
    <property type="entry name" value="zf-RVT"/>
    <property type="match status" value="1"/>
</dbReference>
<protein>
    <recommendedName>
        <fullName evidence="1">Reverse transcriptase zinc-binding domain-containing protein</fullName>
    </recommendedName>
</protein>
<dbReference type="AlphaFoldDB" id="A0A7J0EF10"/>
<evidence type="ECO:0000313" key="2">
    <source>
        <dbReference type="EMBL" id="GFY85043.1"/>
    </source>
</evidence>